<dbReference type="AlphaFoldDB" id="X8CNJ0"/>
<dbReference type="Pfam" id="PF04679">
    <property type="entry name" value="DNA_ligase_A_C"/>
    <property type="match status" value="1"/>
</dbReference>
<evidence type="ECO:0000313" key="4">
    <source>
        <dbReference type="Proteomes" id="UP000020825"/>
    </source>
</evidence>
<gene>
    <name evidence="3" type="ORF">I550_0761</name>
</gene>
<dbReference type="Proteomes" id="UP000020825">
    <property type="component" value="Unassembled WGS sequence"/>
</dbReference>
<dbReference type="PATRIC" id="fig|1299331.3.peg.744"/>
<comment type="caution">
    <text evidence="3">The sequence shown here is derived from an EMBL/GenBank/DDBJ whole genome shotgun (WGS) entry which is preliminary data.</text>
</comment>
<accession>X8CNJ0</accession>
<dbReference type="InterPro" id="IPR012309">
    <property type="entry name" value="DNA_ligase_ATP-dep_C"/>
</dbReference>
<proteinExistence type="predicted"/>
<dbReference type="InterPro" id="IPR012340">
    <property type="entry name" value="NA-bd_OB-fold"/>
</dbReference>
<name>X8CNJ0_MYCIT</name>
<sequence length="43" mass="5180">MTYVRPELVGEVRYSEWTPDDRLRQSSWRGLRPDKEASEVVRE</sequence>
<protein>
    <recommendedName>
        <fullName evidence="1">DNA ligase (ATP)</fullName>
        <ecNumber evidence="1">6.5.1.1</ecNumber>
    </recommendedName>
</protein>
<evidence type="ECO:0000259" key="2">
    <source>
        <dbReference type="Pfam" id="PF04679"/>
    </source>
</evidence>
<dbReference type="GO" id="GO:0003910">
    <property type="term" value="F:DNA ligase (ATP) activity"/>
    <property type="evidence" value="ECO:0007669"/>
    <property type="project" value="UniProtKB-EC"/>
</dbReference>
<keyword evidence="3" id="KW-0436">Ligase</keyword>
<dbReference type="GO" id="GO:0006281">
    <property type="term" value="P:DNA repair"/>
    <property type="evidence" value="ECO:0007669"/>
    <property type="project" value="InterPro"/>
</dbReference>
<dbReference type="EMBL" id="JAOG01000001">
    <property type="protein sequence ID" value="EUA57634.1"/>
    <property type="molecule type" value="Genomic_DNA"/>
</dbReference>
<feature type="domain" description="DNA ligase ATP-dependent C-terminal" evidence="2">
    <location>
        <begin position="2"/>
        <end position="35"/>
    </location>
</feature>
<dbReference type="EC" id="6.5.1.1" evidence="1"/>
<dbReference type="Gene3D" id="2.40.50.140">
    <property type="entry name" value="Nucleic acid-binding proteins"/>
    <property type="match status" value="1"/>
</dbReference>
<reference evidence="3 4" key="1">
    <citation type="submission" date="2013-12" db="EMBL/GenBank/DDBJ databases">
        <authorList>
            <person name="Zelazny A."/>
            <person name="Olivier K."/>
            <person name="Holland S."/>
            <person name="Lenaerts A."/>
            <person name="Ordway D."/>
            <person name="DeGroote M.A."/>
            <person name="Parker T."/>
            <person name="Sizemore C."/>
            <person name="Tallon L.J."/>
            <person name="Sadzewicz L.K."/>
            <person name="Sengamalay N."/>
            <person name="Fraser C.M."/>
            <person name="Hine E."/>
            <person name="Shefchek K.A."/>
            <person name="Das S.P."/>
            <person name="Tettelin H."/>
        </authorList>
    </citation>
    <scope>NUCLEOTIDE SEQUENCE [LARGE SCALE GENOMIC DNA]</scope>
    <source>
        <strain evidence="3 4">1956</strain>
    </source>
</reference>
<evidence type="ECO:0000313" key="3">
    <source>
        <dbReference type="EMBL" id="EUA57634.1"/>
    </source>
</evidence>
<evidence type="ECO:0000256" key="1">
    <source>
        <dbReference type="ARBA" id="ARBA00012727"/>
    </source>
</evidence>
<dbReference type="SUPFAM" id="SSF50249">
    <property type="entry name" value="Nucleic acid-binding proteins"/>
    <property type="match status" value="1"/>
</dbReference>
<dbReference type="GO" id="GO:0006310">
    <property type="term" value="P:DNA recombination"/>
    <property type="evidence" value="ECO:0007669"/>
    <property type="project" value="InterPro"/>
</dbReference>
<organism evidence="3 4">
    <name type="scientific">Mycobacterium intracellulare 1956</name>
    <dbReference type="NCBI Taxonomy" id="1299331"/>
    <lineage>
        <taxon>Bacteria</taxon>
        <taxon>Bacillati</taxon>
        <taxon>Actinomycetota</taxon>
        <taxon>Actinomycetes</taxon>
        <taxon>Mycobacteriales</taxon>
        <taxon>Mycobacteriaceae</taxon>
        <taxon>Mycobacterium</taxon>
        <taxon>Mycobacterium avium complex (MAC)</taxon>
    </lineage>
</organism>